<gene>
    <name evidence="2" type="ordered locus">Intca_0240</name>
</gene>
<dbReference type="KEGG" id="ica:Intca_0240"/>
<dbReference type="Proteomes" id="UP000008914">
    <property type="component" value="Chromosome"/>
</dbReference>
<feature type="chain" id="PRO_5003208901" evidence="1">
    <location>
        <begin position="36"/>
        <end position="283"/>
    </location>
</feature>
<keyword evidence="3" id="KW-1185">Reference proteome</keyword>
<dbReference type="RefSeq" id="WP_013491119.1">
    <property type="nucleotide sequence ID" value="NC_014830.1"/>
</dbReference>
<evidence type="ECO:0000313" key="3">
    <source>
        <dbReference type="Proteomes" id="UP000008914"/>
    </source>
</evidence>
<feature type="signal peptide" evidence="1">
    <location>
        <begin position="1"/>
        <end position="35"/>
    </location>
</feature>
<proteinExistence type="predicted"/>
<dbReference type="Pfam" id="PF04122">
    <property type="entry name" value="CW_binding_2"/>
    <property type="match status" value="1"/>
</dbReference>
<protein>
    <submittedName>
        <fullName evidence="2">Cell wall binding repeat 2-containing protein</fullName>
    </submittedName>
</protein>
<dbReference type="HOGENOM" id="CLU_982714_0_0_11"/>
<dbReference type="InterPro" id="IPR007253">
    <property type="entry name" value="Cell_wall-bd_2"/>
</dbReference>
<reference evidence="2 3" key="1">
    <citation type="journal article" date="2010" name="Stand. Genomic Sci.">
        <title>Complete genome sequence of Intrasporangium calvum type strain (7 KIP).</title>
        <authorList>
            <person name="Del Rio T.G."/>
            <person name="Chertkov O."/>
            <person name="Yasawong M."/>
            <person name="Lucas S."/>
            <person name="Deshpande S."/>
            <person name="Cheng J.F."/>
            <person name="Detter C."/>
            <person name="Tapia R."/>
            <person name="Han C."/>
            <person name="Goodwin L."/>
            <person name="Pitluck S."/>
            <person name="Liolios K."/>
            <person name="Ivanova N."/>
            <person name="Mavromatis K."/>
            <person name="Pati A."/>
            <person name="Chen A."/>
            <person name="Palaniappan K."/>
            <person name="Land M."/>
            <person name="Hauser L."/>
            <person name="Chang Y.J."/>
            <person name="Jeffries C.D."/>
            <person name="Rohde M."/>
            <person name="Pukall R."/>
            <person name="Sikorski J."/>
            <person name="Goker M."/>
            <person name="Woyke T."/>
            <person name="Bristow J."/>
            <person name="Eisen J.A."/>
            <person name="Markowitz V."/>
            <person name="Hugenholtz P."/>
            <person name="Kyrpides N.C."/>
            <person name="Klenk H.P."/>
            <person name="Lapidus A."/>
        </authorList>
    </citation>
    <scope>NUCLEOTIDE SEQUENCE [LARGE SCALE GENOMIC DNA]</scope>
    <source>
        <strain evidence="3">ATCC 23552 / DSM 43043 / JCM 3097 / NBRC 12989 / 7 KIP</strain>
    </source>
</reference>
<evidence type="ECO:0000256" key="1">
    <source>
        <dbReference type="SAM" id="SignalP"/>
    </source>
</evidence>
<accession>E6S6R1</accession>
<organism evidence="2 3">
    <name type="scientific">Intrasporangium calvum (strain ATCC 23552 / DSM 43043 / JCM 3097 / NBRC 12989 / NCIMB 10167 / NRRL B-3866 / 7 KIP)</name>
    <dbReference type="NCBI Taxonomy" id="710696"/>
    <lineage>
        <taxon>Bacteria</taxon>
        <taxon>Bacillati</taxon>
        <taxon>Actinomycetota</taxon>
        <taxon>Actinomycetes</taxon>
        <taxon>Micrococcales</taxon>
        <taxon>Intrasporangiaceae</taxon>
        <taxon>Intrasporangium</taxon>
    </lineage>
</organism>
<sequence>MTNPTARRISRSKKLAAGAAALTLLALGGVQGASAADPGVDIVYVATGANFPDALAGSVLAALEGAPILLVTRDTIPGPTATELARLDPRYIRVLGGTSTVSDAVLTQLKAYATANTADEVTRIAGLNRYATAAEISQLVPAAASKLPDNQVRIVTGSPGLPSSIGVVASTTVTLPDVCPGADGWKVRATANGYYLTSGSVTSGAATTALSLDNPGSYLASTITNQNFVPNVGQTRENYVSDFIFDGVDAGTHTIRQWGVEDTNVDVTAAQNRLLVEVIGYTC</sequence>
<evidence type="ECO:0000313" key="2">
    <source>
        <dbReference type="EMBL" id="ADU46797.1"/>
    </source>
</evidence>
<dbReference type="Gene3D" id="3.40.50.12090">
    <property type="match status" value="1"/>
</dbReference>
<keyword evidence="1" id="KW-0732">Signal</keyword>
<dbReference type="STRING" id="710696.Intca_0240"/>
<dbReference type="EMBL" id="CP002343">
    <property type="protein sequence ID" value="ADU46797.1"/>
    <property type="molecule type" value="Genomic_DNA"/>
</dbReference>
<name>E6S6R1_INTC7</name>
<dbReference type="eggNOG" id="COG2385">
    <property type="taxonomic scope" value="Bacteria"/>
</dbReference>
<dbReference type="AlphaFoldDB" id="E6S6R1"/>